<organism evidence="3 4">
    <name type="scientific">Methylorubrum podarium</name>
    <dbReference type="NCBI Taxonomy" id="200476"/>
    <lineage>
        <taxon>Bacteria</taxon>
        <taxon>Pseudomonadati</taxon>
        <taxon>Pseudomonadota</taxon>
        <taxon>Alphaproteobacteria</taxon>
        <taxon>Hyphomicrobiales</taxon>
        <taxon>Methylobacteriaceae</taxon>
        <taxon>Methylorubrum</taxon>
    </lineage>
</organism>
<comment type="caution">
    <text evidence="3">The sequence shown here is derived from an EMBL/GenBank/DDBJ whole genome shotgun (WGS) entry which is preliminary data.</text>
</comment>
<feature type="signal peptide" evidence="2">
    <location>
        <begin position="1"/>
        <end position="27"/>
    </location>
</feature>
<feature type="compositionally biased region" description="Basic and acidic residues" evidence="1">
    <location>
        <begin position="71"/>
        <end position="89"/>
    </location>
</feature>
<name>A0ABV1QSL9_9HYPH</name>
<feature type="chain" id="PRO_5047104215" evidence="2">
    <location>
        <begin position="28"/>
        <end position="89"/>
    </location>
</feature>
<feature type="region of interest" description="Disordered" evidence="1">
    <location>
        <begin position="63"/>
        <end position="89"/>
    </location>
</feature>
<dbReference type="EMBL" id="JBELQE010000106">
    <property type="protein sequence ID" value="MER2252409.1"/>
    <property type="molecule type" value="Genomic_DNA"/>
</dbReference>
<protein>
    <submittedName>
        <fullName evidence="3">Uncharacterized protein</fullName>
    </submittedName>
</protein>
<dbReference type="RefSeq" id="WP_350396687.1">
    <property type="nucleotide sequence ID" value="NZ_JBELQE010000106.1"/>
</dbReference>
<evidence type="ECO:0000313" key="4">
    <source>
        <dbReference type="Proteomes" id="UP001480955"/>
    </source>
</evidence>
<proteinExistence type="predicted"/>
<evidence type="ECO:0000313" key="3">
    <source>
        <dbReference type="EMBL" id="MER2252409.1"/>
    </source>
</evidence>
<reference evidence="3 4" key="1">
    <citation type="submission" date="2024-06" db="EMBL/GenBank/DDBJ databases">
        <authorList>
            <person name="Campbell A.G."/>
        </authorList>
    </citation>
    <scope>NUCLEOTIDE SEQUENCE [LARGE SCALE GENOMIC DNA]</scope>
    <source>
        <strain evidence="3 4">EM12</strain>
    </source>
</reference>
<evidence type="ECO:0000256" key="2">
    <source>
        <dbReference type="SAM" id="SignalP"/>
    </source>
</evidence>
<evidence type="ECO:0000256" key="1">
    <source>
        <dbReference type="SAM" id="MobiDB-lite"/>
    </source>
</evidence>
<sequence length="89" mass="9260">MNTRLASIAAAVVLSAGATVAPGIAQAETFNAWGHEFTVPGSRSDAAPATPPTAYTAMPTEIVGSPGSRSNHRDVSRQAHGSVHDMYRR</sequence>
<dbReference type="Proteomes" id="UP001480955">
    <property type="component" value="Unassembled WGS sequence"/>
</dbReference>
<keyword evidence="4" id="KW-1185">Reference proteome</keyword>
<keyword evidence="2" id="KW-0732">Signal</keyword>
<accession>A0ABV1QSL9</accession>
<gene>
    <name evidence="3" type="ORF">ABS772_21020</name>
</gene>